<dbReference type="PANTHER" id="PTHR42928:SF5">
    <property type="entry name" value="BLR1237 PROTEIN"/>
    <property type="match status" value="1"/>
</dbReference>
<dbReference type="CDD" id="cd07012">
    <property type="entry name" value="PBP2_Bug_TTT"/>
    <property type="match status" value="1"/>
</dbReference>
<gene>
    <name evidence="3" type="ORF">N0K08_12120</name>
</gene>
<evidence type="ECO:0000256" key="2">
    <source>
        <dbReference type="SAM" id="SignalP"/>
    </source>
</evidence>
<comment type="caution">
    <text evidence="3">The sequence shown here is derived from an EMBL/GenBank/DDBJ whole genome shotgun (WGS) entry which is preliminary data.</text>
</comment>
<evidence type="ECO:0000256" key="1">
    <source>
        <dbReference type="ARBA" id="ARBA00006987"/>
    </source>
</evidence>
<evidence type="ECO:0000313" key="4">
    <source>
        <dbReference type="Proteomes" id="UP001525968"/>
    </source>
</evidence>
<dbReference type="InterPro" id="IPR005064">
    <property type="entry name" value="BUG"/>
</dbReference>
<accession>A0ABT2PMB3</accession>
<proteinExistence type="inferred from homology"/>
<dbReference type="PIRSF" id="PIRSF017082">
    <property type="entry name" value="YflP"/>
    <property type="match status" value="1"/>
</dbReference>
<dbReference type="RefSeq" id="WP_261500611.1">
    <property type="nucleotide sequence ID" value="NZ_JAODYH010000005.1"/>
</dbReference>
<dbReference type="InterPro" id="IPR042100">
    <property type="entry name" value="Bug_dom1"/>
</dbReference>
<feature type="chain" id="PRO_5045249012" evidence="2">
    <location>
        <begin position="24"/>
        <end position="322"/>
    </location>
</feature>
<evidence type="ECO:0000313" key="3">
    <source>
        <dbReference type="EMBL" id="MCT9811385.1"/>
    </source>
</evidence>
<name>A0ABT2PMB3_9BURK</name>
<comment type="similarity">
    <text evidence="1">Belongs to the UPF0065 (bug) family.</text>
</comment>
<dbReference type="EMBL" id="JAODYH010000005">
    <property type="protein sequence ID" value="MCT9811385.1"/>
    <property type="molecule type" value="Genomic_DNA"/>
</dbReference>
<dbReference type="SUPFAM" id="SSF53850">
    <property type="entry name" value="Periplasmic binding protein-like II"/>
    <property type="match status" value="1"/>
</dbReference>
<dbReference type="Proteomes" id="UP001525968">
    <property type="component" value="Unassembled WGS sequence"/>
</dbReference>
<sequence>MMILHAIAAVAALACGVSTSASAADYPQKPIRMVVSYPAGGSTDMIARLYAEKLGQELKQSVVVDNRPGAGTNIGADAVAKARPDGYTVLFGGGTPSINSIFGPQPPFDPIKAFEPVSMIARVPFVIAAHSKAPFSNLQEMLAKAKQAPGKYTVSSAQLHLYVEMLKSRASAPFMHVPYKGGAQATTDAIGGQVDSVFALVPVLLPHIQSGHLKALGISSAQRIAALPAVPTFEESGVRYDIGIWFGLLAPAATPEPIVRQLTEATQRIVAQEDFSKKLEQIGAQATATTPAALRSFMVEEMQTWKGLAKSMPELQKAVELR</sequence>
<protein>
    <submittedName>
        <fullName evidence="3">Tripartite tricarboxylate transporter substrate binding protein</fullName>
    </submittedName>
</protein>
<feature type="signal peptide" evidence="2">
    <location>
        <begin position="1"/>
        <end position="23"/>
    </location>
</feature>
<keyword evidence="4" id="KW-1185">Reference proteome</keyword>
<dbReference type="Gene3D" id="3.40.190.150">
    <property type="entry name" value="Bordetella uptake gene, domain 1"/>
    <property type="match status" value="1"/>
</dbReference>
<keyword evidence="2" id="KW-0732">Signal</keyword>
<dbReference type="PANTHER" id="PTHR42928">
    <property type="entry name" value="TRICARBOXYLATE-BINDING PROTEIN"/>
    <property type="match status" value="1"/>
</dbReference>
<dbReference type="Pfam" id="PF03401">
    <property type="entry name" value="TctC"/>
    <property type="match status" value="1"/>
</dbReference>
<reference evidence="3 4" key="1">
    <citation type="submission" date="2022-09" db="EMBL/GenBank/DDBJ databases">
        <title>Draft genome of isolate Be4.</title>
        <authorList>
            <person name="Sanchez-Castro I."/>
            <person name="Martinez-Rodriguez P."/>
            <person name="Descostes M."/>
            <person name="Merroun M."/>
        </authorList>
    </citation>
    <scope>NUCLEOTIDE SEQUENCE [LARGE SCALE GENOMIC DNA]</scope>
    <source>
        <strain evidence="3 4">Be4</strain>
    </source>
</reference>
<dbReference type="Gene3D" id="3.40.190.10">
    <property type="entry name" value="Periplasmic binding protein-like II"/>
    <property type="match status" value="1"/>
</dbReference>
<organism evidence="3 4">
    <name type="scientific">Acidovorax bellezanensis</name>
    <dbReference type="NCBI Taxonomy" id="2976702"/>
    <lineage>
        <taxon>Bacteria</taxon>
        <taxon>Pseudomonadati</taxon>
        <taxon>Pseudomonadota</taxon>
        <taxon>Betaproteobacteria</taxon>
        <taxon>Burkholderiales</taxon>
        <taxon>Comamonadaceae</taxon>
        <taxon>Acidovorax</taxon>
    </lineage>
</organism>